<organism evidence="3 4">
    <name type="scientific">Imshaugia aleurites</name>
    <dbReference type="NCBI Taxonomy" id="172621"/>
    <lineage>
        <taxon>Eukaryota</taxon>
        <taxon>Fungi</taxon>
        <taxon>Dikarya</taxon>
        <taxon>Ascomycota</taxon>
        <taxon>Pezizomycotina</taxon>
        <taxon>Lecanoromycetes</taxon>
        <taxon>OSLEUM clade</taxon>
        <taxon>Lecanoromycetidae</taxon>
        <taxon>Lecanorales</taxon>
        <taxon>Lecanorineae</taxon>
        <taxon>Parmeliaceae</taxon>
        <taxon>Imshaugia</taxon>
    </lineage>
</organism>
<accession>A0A8H3IQU8</accession>
<dbReference type="AlphaFoldDB" id="A0A8H3IQU8"/>
<evidence type="ECO:0000313" key="3">
    <source>
        <dbReference type="EMBL" id="CAF9936967.1"/>
    </source>
</evidence>
<evidence type="ECO:0000313" key="4">
    <source>
        <dbReference type="Proteomes" id="UP000664534"/>
    </source>
</evidence>
<dbReference type="EMBL" id="CAJPDT010000095">
    <property type="protein sequence ID" value="CAF9936967.1"/>
    <property type="molecule type" value="Genomic_DNA"/>
</dbReference>
<reference evidence="3" key="1">
    <citation type="submission" date="2021-03" db="EMBL/GenBank/DDBJ databases">
        <authorList>
            <person name="Tagirdzhanova G."/>
        </authorList>
    </citation>
    <scope>NUCLEOTIDE SEQUENCE</scope>
</reference>
<dbReference type="PANTHER" id="PTHR38790:SF4">
    <property type="entry name" value="2EXR DOMAIN-CONTAINING PROTEIN"/>
    <property type="match status" value="1"/>
</dbReference>
<feature type="compositionally biased region" description="Basic and acidic residues" evidence="1">
    <location>
        <begin position="1"/>
        <end position="16"/>
    </location>
</feature>
<sequence>MTKRKSPEENASDKPTSRKRRKRVAFSAPKDAATKALIKENALTSPLLRLPLEIRNKIWTEVLGDRLVHLKYSYDDEMTFEENEENHVNSRWSHELNEGYGNAWRHLVCEEDCSESQQNNELITLEEKVGSVPCHSACVSGLNYEPIEPCLIYKNYCSSHEMMRLSVLRSCRQIYVEANQILWSTNTFSFDEATAFKRFMMTRNVPQKRLIRCLRLHMRFNFHWTISEWNKSLNMSLLQSLSGLRQLRLHIVRWEDPVLHGSAQGNDLPYPTVPCEGLKRISTLPLTEVEVAVKNPQSALNPALETAPWTKIGRDSYAQGLRQILLNPKGAELYAEEQLKLKEERRKNRENDAEIKASMSRPRLQPDEELISNSRLAISSAYYRGQKR</sequence>
<protein>
    <recommendedName>
        <fullName evidence="2">DUF7730 domain-containing protein</fullName>
    </recommendedName>
</protein>
<gene>
    <name evidence="3" type="ORF">IMSHALPRED_010969</name>
</gene>
<comment type="caution">
    <text evidence="3">The sequence shown here is derived from an EMBL/GenBank/DDBJ whole genome shotgun (WGS) entry which is preliminary data.</text>
</comment>
<proteinExistence type="predicted"/>
<dbReference type="InterPro" id="IPR056632">
    <property type="entry name" value="DUF7730"/>
</dbReference>
<feature type="domain" description="DUF7730" evidence="2">
    <location>
        <begin position="44"/>
        <end position="253"/>
    </location>
</feature>
<feature type="compositionally biased region" description="Basic and acidic residues" evidence="1">
    <location>
        <begin position="344"/>
        <end position="355"/>
    </location>
</feature>
<feature type="region of interest" description="Disordered" evidence="1">
    <location>
        <begin position="1"/>
        <end position="27"/>
    </location>
</feature>
<evidence type="ECO:0000259" key="2">
    <source>
        <dbReference type="Pfam" id="PF24864"/>
    </source>
</evidence>
<dbReference type="Proteomes" id="UP000664534">
    <property type="component" value="Unassembled WGS sequence"/>
</dbReference>
<dbReference type="Pfam" id="PF24864">
    <property type="entry name" value="DUF7730"/>
    <property type="match status" value="1"/>
</dbReference>
<dbReference type="PANTHER" id="PTHR38790">
    <property type="entry name" value="2EXR DOMAIN-CONTAINING PROTEIN-RELATED"/>
    <property type="match status" value="1"/>
</dbReference>
<dbReference type="OrthoDB" id="5413827at2759"/>
<evidence type="ECO:0000256" key="1">
    <source>
        <dbReference type="SAM" id="MobiDB-lite"/>
    </source>
</evidence>
<keyword evidence="4" id="KW-1185">Reference proteome</keyword>
<feature type="region of interest" description="Disordered" evidence="1">
    <location>
        <begin position="344"/>
        <end position="370"/>
    </location>
</feature>
<name>A0A8H3IQU8_9LECA</name>